<feature type="transmembrane region" description="Helical" evidence="2">
    <location>
        <begin position="223"/>
        <end position="248"/>
    </location>
</feature>
<dbReference type="KEGG" id="kcm:ABWK59_31875"/>
<dbReference type="AlphaFoldDB" id="A0AAU8K6Y2"/>
<feature type="transmembrane region" description="Helical" evidence="2">
    <location>
        <begin position="84"/>
        <end position="106"/>
    </location>
</feature>
<dbReference type="InterPro" id="IPR011701">
    <property type="entry name" value="MFS"/>
</dbReference>
<keyword evidence="2" id="KW-0812">Transmembrane</keyword>
<keyword evidence="2" id="KW-1133">Transmembrane helix</keyword>
<feature type="transmembrane region" description="Helical" evidence="2">
    <location>
        <begin position="51"/>
        <end position="72"/>
    </location>
</feature>
<dbReference type="PANTHER" id="PTHR23542">
    <property type="match status" value="1"/>
</dbReference>
<feature type="transmembrane region" description="Helical" evidence="2">
    <location>
        <begin position="286"/>
        <end position="303"/>
    </location>
</feature>
<dbReference type="Pfam" id="PF07690">
    <property type="entry name" value="MFS_1"/>
    <property type="match status" value="2"/>
</dbReference>
<proteinExistence type="predicted"/>
<sequence>MSRPDRGGVSYRAVLSLPHARELFAAAMTARVCYGLLGLPLLLALRDGTGSYTVAGATAGLAGLATALLGPYRARWVEHRPPVLLPLACGYALLLTALAAACAGRAPVPVTVGLALAAGVCPPPVGPLMRTLWGRLTSGEAQRQTALSLDTAAESTVFALGPVLGGLLVALWSAPVVLAVVAGLVVAGFGLLARALRGSPVELRDAADGPAARRRSPLRARGFVPLLVLVLAGAAALCLVEIAVLAAWGTVTTGALTTLFSVGGVLGGLAYGRWGTRGALGSRPPVALALAGACYGLPALVYATPSAGLALLLAGACTDVLLVAAYQLVDRLVPDGSRTEASAWVNTAYNLGAAAGAAAGGALVDHAGPVRAFAATAVVLPALGALSALPRVRRPRPRKAAGNPVAENRGAPASRVG</sequence>
<dbReference type="RefSeq" id="WP_354644132.1">
    <property type="nucleotide sequence ID" value="NZ_CP159872.1"/>
</dbReference>
<feature type="transmembrane region" description="Helical" evidence="2">
    <location>
        <begin position="341"/>
        <end position="364"/>
    </location>
</feature>
<gene>
    <name evidence="3" type="ORF">ABWK59_31875</name>
</gene>
<dbReference type="EMBL" id="CP159872">
    <property type="protein sequence ID" value="XCM83197.1"/>
    <property type="molecule type" value="Genomic_DNA"/>
</dbReference>
<evidence type="ECO:0000256" key="1">
    <source>
        <dbReference type="SAM" id="MobiDB-lite"/>
    </source>
</evidence>
<evidence type="ECO:0000256" key="2">
    <source>
        <dbReference type="SAM" id="Phobius"/>
    </source>
</evidence>
<dbReference type="Gene3D" id="1.20.1250.20">
    <property type="entry name" value="MFS general substrate transporter like domains"/>
    <property type="match status" value="2"/>
</dbReference>
<dbReference type="InterPro" id="IPR036259">
    <property type="entry name" value="MFS_trans_sf"/>
</dbReference>
<evidence type="ECO:0000313" key="3">
    <source>
        <dbReference type="EMBL" id="XCM83197.1"/>
    </source>
</evidence>
<dbReference type="SUPFAM" id="SSF103473">
    <property type="entry name" value="MFS general substrate transporter"/>
    <property type="match status" value="1"/>
</dbReference>
<feature type="transmembrane region" description="Helical" evidence="2">
    <location>
        <begin position="169"/>
        <end position="193"/>
    </location>
</feature>
<name>A0AAU8K6Y2_9ACTN</name>
<feature type="transmembrane region" description="Helical" evidence="2">
    <location>
        <begin position="23"/>
        <end position="45"/>
    </location>
</feature>
<feature type="region of interest" description="Disordered" evidence="1">
    <location>
        <begin position="395"/>
        <end position="417"/>
    </location>
</feature>
<dbReference type="GO" id="GO:0022857">
    <property type="term" value="F:transmembrane transporter activity"/>
    <property type="evidence" value="ECO:0007669"/>
    <property type="project" value="InterPro"/>
</dbReference>
<protein>
    <submittedName>
        <fullName evidence="3">MFS transporter</fullName>
    </submittedName>
</protein>
<dbReference type="PANTHER" id="PTHR23542:SF1">
    <property type="entry name" value="MAJOR FACILITATOR SUPERFAMILY (MFS) PROFILE DOMAIN-CONTAINING PROTEIN"/>
    <property type="match status" value="1"/>
</dbReference>
<keyword evidence="2" id="KW-0472">Membrane</keyword>
<reference evidence="3" key="1">
    <citation type="submission" date="2024-06" db="EMBL/GenBank/DDBJ databases">
        <title>The genome sequences of Kitasatospora sp. strain HUAS MG31.</title>
        <authorList>
            <person name="Mo P."/>
        </authorList>
    </citation>
    <scope>NUCLEOTIDE SEQUENCE</scope>
    <source>
        <strain evidence="3">HUAS MG31</strain>
    </source>
</reference>
<accession>A0AAU8K6Y2</accession>
<organism evidence="3">
    <name type="scientific">Kitasatospora camelliae</name>
    <dbReference type="NCBI Taxonomy" id="3156397"/>
    <lineage>
        <taxon>Bacteria</taxon>
        <taxon>Bacillati</taxon>
        <taxon>Actinomycetota</taxon>
        <taxon>Actinomycetes</taxon>
        <taxon>Kitasatosporales</taxon>
        <taxon>Streptomycetaceae</taxon>
        <taxon>Kitasatospora</taxon>
    </lineage>
</organism>
<feature type="transmembrane region" description="Helical" evidence="2">
    <location>
        <begin position="309"/>
        <end position="329"/>
    </location>
</feature>
<feature type="transmembrane region" description="Helical" evidence="2">
    <location>
        <begin position="370"/>
        <end position="389"/>
    </location>
</feature>
<feature type="transmembrane region" description="Helical" evidence="2">
    <location>
        <begin position="254"/>
        <end position="274"/>
    </location>
</feature>